<evidence type="ECO:0000259" key="3">
    <source>
        <dbReference type="Pfam" id="PF05225"/>
    </source>
</evidence>
<keyword evidence="5" id="KW-1185">Reference proteome</keyword>
<dbReference type="OrthoDB" id="8058166at2759"/>
<dbReference type="InterPro" id="IPR009057">
    <property type="entry name" value="Homeodomain-like_sf"/>
</dbReference>
<evidence type="ECO:0000313" key="5">
    <source>
        <dbReference type="Proteomes" id="UP000192578"/>
    </source>
</evidence>
<gene>
    <name evidence="4" type="ORF">BV898_15972</name>
</gene>
<name>A0A9X6NCE3_HYPEX</name>
<feature type="compositionally biased region" description="Low complexity" evidence="2">
    <location>
        <begin position="485"/>
        <end position="501"/>
    </location>
</feature>
<comment type="caution">
    <text evidence="4">The sequence shown here is derived from an EMBL/GenBank/DDBJ whole genome shotgun (WGS) entry which is preliminary data.</text>
</comment>
<dbReference type="InterPro" id="IPR007889">
    <property type="entry name" value="HTH_Psq"/>
</dbReference>
<feature type="region of interest" description="Disordered" evidence="2">
    <location>
        <begin position="39"/>
        <end position="60"/>
    </location>
</feature>
<dbReference type="AlphaFoldDB" id="A0A9X6NCE3"/>
<dbReference type="EMBL" id="MTYJ01000229">
    <property type="protein sequence ID" value="OWA51492.1"/>
    <property type="molecule type" value="Genomic_DNA"/>
</dbReference>
<dbReference type="Gene3D" id="1.10.10.60">
    <property type="entry name" value="Homeodomain-like"/>
    <property type="match status" value="2"/>
</dbReference>
<reference evidence="5" key="1">
    <citation type="submission" date="2017-01" db="EMBL/GenBank/DDBJ databases">
        <title>Comparative genomics of anhydrobiosis in the tardigrade Hypsibius dujardini.</title>
        <authorList>
            <person name="Yoshida Y."/>
            <person name="Koutsovoulos G."/>
            <person name="Laetsch D."/>
            <person name="Stevens L."/>
            <person name="Kumar S."/>
            <person name="Horikawa D."/>
            <person name="Ishino K."/>
            <person name="Komine S."/>
            <person name="Tomita M."/>
            <person name="Blaxter M."/>
            <person name="Arakawa K."/>
        </authorList>
    </citation>
    <scope>NUCLEOTIDE SEQUENCE [LARGE SCALE GENOMIC DNA]</scope>
    <source>
        <strain evidence="5">Z151</strain>
    </source>
</reference>
<dbReference type="GO" id="GO:0005634">
    <property type="term" value="C:nucleus"/>
    <property type="evidence" value="ECO:0007669"/>
    <property type="project" value="UniProtKB-SubCell"/>
</dbReference>
<protein>
    <recommendedName>
        <fullName evidence="3">HTH psq-type domain-containing protein</fullName>
    </recommendedName>
</protein>
<dbReference type="SUPFAM" id="SSF46689">
    <property type="entry name" value="Homeodomain-like"/>
    <property type="match status" value="2"/>
</dbReference>
<feature type="domain" description="HTH psq-type" evidence="3">
    <location>
        <begin position="2"/>
        <end position="40"/>
    </location>
</feature>
<organism evidence="4 5">
    <name type="scientific">Hypsibius exemplaris</name>
    <name type="common">Freshwater tardigrade</name>
    <dbReference type="NCBI Taxonomy" id="2072580"/>
    <lineage>
        <taxon>Eukaryota</taxon>
        <taxon>Metazoa</taxon>
        <taxon>Ecdysozoa</taxon>
        <taxon>Tardigrada</taxon>
        <taxon>Eutardigrada</taxon>
        <taxon>Parachela</taxon>
        <taxon>Hypsibioidea</taxon>
        <taxon>Hypsibiidae</taxon>
        <taxon>Hypsibius</taxon>
    </lineage>
</organism>
<evidence type="ECO:0000256" key="2">
    <source>
        <dbReference type="SAM" id="MobiDB-lite"/>
    </source>
</evidence>
<comment type="subcellular location">
    <subcellularLocation>
        <location evidence="1">Nucleus</location>
    </subcellularLocation>
</comment>
<evidence type="ECO:0000256" key="1">
    <source>
        <dbReference type="ARBA" id="ARBA00004123"/>
    </source>
</evidence>
<dbReference type="Pfam" id="PF05225">
    <property type="entry name" value="HTH_psq"/>
    <property type="match status" value="2"/>
</dbReference>
<proteinExistence type="predicted"/>
<dbReference type="Proteomes" id="UP000192578">
    <property type="component" value="Unassembled WGS sequence"/>
</dbReference>
<sequence>METPMEAAYNDVLHGTLSFRKAAVKHSVSHSTLRRYFQKKAAEAAPRPGAATDKEPKMDPKQAMQEAMDAVRNGGRSLRKAAKEYGITYSTLSRHLANPDIKKPGAQQKFTEAEELQMETLLTTCAEMGVPLSRTLLQHVKTAFAEGKGLVNEDKYKFGGKWRTEFMKRHPAVAELVKTASHRAKAVEWNTKQCAEWIALLEDVNEDGFIPPGNVWNLDVADLDLNQLFAKLRAAKNPHQSSLNFVSNPKEIAHVLTCVNATGVASANNVMRPLVQVTMAGTESEDADELNFGAAWNDATFAAYFRDEVIPHMPEDRNYVFVDLRFTHLGNLEFVKVCLNSGKDIRIVCIPSCQSGKMKPLQLDKYIAGSNVESRWGQFLRDHHPLLFVEPLCLENFTAHMTSLYPAFNLAGAVKDGLARTGAYPFSPAVIEAIPKRKFTERIWTKADVFAGHKHRLRDVLADMGLTAADVSALVTEADRRAKFNAAAKNNSTASSGSSASPKKRKSADGKRA</sequence>
<accession>A0A9X6NCE3</accession>
<feature type="domain" description="HTH psq-type" evidence="3">
    <location>
        <begin position="63"/>
        <end position="96"/>
    </location>
</feature>
<dbReference type="GO" id="GO:0003677">
    <property type="term" value="F:DNA binding"/>
    <property type="evidence" value="ECO:0007669"/>
    <property type="project" value="InterPro"/>
</dbReference>
<feature type="region of interest" description="Disordered" evidence="2">
    <location>
        <begin position="485"/>
        <end position="513"/>
    </location>
</feature>
<evidence type="ECO:0000313" key="4">
    <source>
        <dbReference type="EMBL" id="OWA51492.1"/>
    </source>
</evidence>